<dbReference type="CDD" id="cd17956">
    <property type="entry name" value="DEADc_DDX51"/>
    <property type="match status" value="1"/>
</dbReference>
<dbReference type="GO" id="GO:0003724">
    <property type="term" value="F:RNA helicase activity"/>
    <property type="evidence" value="ECO:0007669"/>
    <property type="project" value="UniProtKB-EC"/>
</dbReference>
<keyword evidence="4 6" id="KW-0067">ATP-binding</keyword>
<evidence type="ECO:0000313" key="11">
    <source>
        <dbReference type="EMBL" id="PWA03792.1"/>
    </source>
</evidence>
<dbReference type="InterPro" id="IPR014001">
    <property type="entry name" value="Helicase_ATP-bd"/>
</dbReference>
<evidence type="ECO:0000256" key="4">
    <source>
        <dbReference type="ARBA" id="ARBA00022840"/>
    </source>
</evidence>
<feature type="domain" description="Helicase ATP-binding" evidence="9">
    <location>
        <begin position="194"/>
        <end position="417"/>
    </location>
</feature>
<dbReference type="InterPro" id="IPR027417">
    <property type="entry name" value="P-loop_NTPase"/>
</dbReference>
<dbReference type="InterPro" id="IPR001650">
    <property type="entry name" value="Helicase_C-like"/>
</dbReference>
<evidence type="ECO:0000259" key="9">
    <source>
        <dbReference type="PROSITE" id="PS51192"/>
    </source>
</evidence>
<dbReference type="InterPro" id="IPR000629">
    <property type="entry name" value="RNA-helicase_DEAD-box_CS"/>
</dbReference>
<comment type="function">
    <text evidence="7">RNA helicase.</text>
</comment>
<dbReference type="PANTHER" id="PTHR24031">
    <property type="entry name" value="RNA HELICASE"/>
    <property type="match status" value="1"/>
</dbReference>
<evidence type="ECO:0000256" key="6">
    <source>
        <dbReference type="RuleBase" id="RU000492"/>
    </source>
</evidence>
<evidence type="ECO:0000256" key="2">
    <source>
        <dbReference type="ARBA" id="ARBA00022801"/>
    </source>
</evidence>
<dbReference type="GO" id="GO:0005524">
    <property type="term" value="F:ATP binding"/>
    <property type="evidence" value="ECO:0007669"/>
    <property type="project" value="UniProtKB-UniRule"/>
</dbReference>
<keyword evidence="12" id="KW-1185">Reference proteome</keyword>
<dbReference type="SMART" id="SM00487">
    <property type="entry name" value="DEXDc"/>
    <property type="match status" value="1"/>
</dbReference>
<comment type="domain">
    <text evidence="7">The Q motif is unique to and characteristic of the DEAD box family of RNA helicases and controls ATP binding and hydrolysis.</text>
</comment>
<feature type="compositionally biased region" description="Basic and acidic residues" evidence="8">
    <location>
        <begin position="34"/>
        <end position="44"/>
    </location>
</feature>
<keyword evidence="5 7" id="KW-0694">RNA-binding</keyword>
<dbReference type="PROSITE" id="PS51192">
    <property type="entry name" value="HELICASE_ATP_BIND_1"/>
    <property type="match status" value="1"/>
</dbReference>
<dbReference type="InterPro" id="IPR011545">
    <property type="entry name" value="DEAD/DEAH_box_helicase_dom"/>
</dbReference>
<feature type="compositionally biased region" description="Basic and acidic residues" evidence="8">
    <location>
        <begin position="53"/>
        <end position="89"/>
    </location>
</feature>
<evidence type="ECO:0000313" key="12">
    <source>
        <dbReference type="Proteomes" id="UP000245591"/>
    </source>
</evidence>
<evidence type="ECO:0000256" key="8">
    <source>
        <dbReference type="SAM" id="MobiDB-lite"/>
    </source>
</evidence>
<dbReference type="Gene3D" id="3.40.50.300">
    <property type="entry name" value="P-loop containing nucleotide triphosphate hydrolases"/>
    <property type="match status" value="2"/>
</dbReference>
<dbReference type="GO" id="GO:0003723">
    <property type="term" value="F:RNA binding"/>
    <property type="evidence" value="ECO:0007669"/>
    <property type="project" value="UniProtKB-UniRule"/>
</dbReference>
<dbReference type="GO" id="GO:0016787">
    <property type="term" value="F:hydrolase activity"/>
    <property type="evidence" value="ECO:0007669"/>
    <property type="project" value="UniProtKB-KW"/>
</dbReference>
<comment type="caution">
    <text evidence="11">The sequence shown here is derived from an EMBL/GenBank/DDBJ whole genome shotgun (WGS) entry which is preliminary data.</text>
</comment>
<dbReference type="SUPFAM" id="SSF52540">
    <property type="entry name" value="P-loop containing nucleoside triphosphate hydrolases"/>
    <property type="match status" value="2"/>
</dbReference>
<keyword evidence="3 6" id="KW-0347">Helicase</keyword>
<feature type="compositionally biased region" description="Basic and acidic residues" evidence="8">
    <location>
        <begin position="1"/>
        <end position="27"/>
    </location>
</feature>
<reference evidence="11 12" key="1">
    <citation type="journal article" date="2018" name="MBio">
        <title>Comparative Genomics Reveals the Core Gene Toolbox for the Fungus-Insect Symbiosis.</title>
        <authorList>
            <person name="Wang Y."/>
            <person name="Stata M."/>
            <person name="Wang W."/>
            <person name="Stajich J.E."/>
            <person name="White M.M."/>
            <person name="Moncalvo J.M."/>
        </authorList>
    </citation>
    <scope>NUCLEOTIDE SEQUENCE [LARGE SCALE GENOMIC DNA]</scope>
    <source>
        <strain evidence="11 12">AUS-126-30</strain>
    </source>
</reference>
<dbReference type="Proteomes" id="UP000245591">
    <property type="component" value="Unassembled WGS sequence"/>
</dbReference>
<name>A0A2U1JFB0_SMIAN</name>
<dbReference type="Pfam" id="PF00271">
    <property type="entry name" value="Helicase_C"/>
    <property type="match status" value="1"/>
</dbReference>
<dbReference type="CDD" id="cd18787">
    <property type="entry name" value="SF2_C_DEAD"/>
    <property type="match status" value="1"/>
</dbReference>
<keyword evidence="2 6" id="KW-0378">Hydrolase</keyword>
<organism evidence="11 12">
    <name type="scientific">Smittium angustum</name>
    <dbReference type="NCBI Taxonomy" id="133377"/>
    <lineage>
        <taxon>Eukaryota</taxon>
        <taxon>Fungi</taxon>
        <taxon>Fungi incertae sedis</taxon>
        <taxon>Zoopagomycota</taxon>
        <taxon>Kickxellomycotina</taxon>
        <taxon>Harpellomycetes</taxon>
        <taxon>Harpellales</taxon>
        <taxon>Legeriomycetaceae</taxon>
        <taxon>Smittium</taxon>
    </lineage>
</organism>
<dbReference type="PROSITE" id="PS51194">
    <property type="entry name" value="HELICASE_CTER"/>
    <property type="match status" value="1"/>
</dbReference>
<comment type="similarity">
    <text evidence="6">Belongs to the DEAD box helicase family.</text>
</comment>
<dbReference type="EMBL" id="MBFU01000003">
    <property type="protein sequence ID" value="PWA03792.1"/>
    <property type="molecule type" value="Genomic_DNA"/>
</dbReference>
<proteinExistence type="inferred from homology"/>
<dbReference type="PROSITE" id="PS00039">
    <property type="entry name" value="DEAD_ATP_HELICASE"/>
    <property type="match status" value="1"/>
</dbReference>
<evidence type="ECO:0000256" key="5">
    <source>
        <dbReference type="ARBA" id="ARBA00022884"/>
    </source>
</evidence>
<evidence type="ECO:0000256" key="3">
    <source>
        <dbReference type="ARBA" id="ARBA00022806"/>
    </source>
</evidence>
<keyword evidence="1 6" id="KW-0547">Nucleotide-binding</keyword>
<evidence type="ECO:0000259" key="10">
    <source>
        <dbReference type="PROSITE" id="PS51194"/>
    </source>
</evidence>
<dbReference type="Pfam" id="PF00270">
    <property type="entry name" value="DEAD"/>
    <property type="match status" value="1"/>
</dbReference>
<sequence length="632" mass="72055">MAEAKETKNHKEHEMGESLRSEKNFEKKSKKKSKKEEKLIENEKLANLNPQINKKDIELEKDIDKGLEKEQDSNDIDDTTKSSDIKDNDLDINMDNEEVNKEAIGSSEGIVRFPDFSEQNQDSDINKLQAESMGIPEWLTKPKTIDSTISFPITDARFALSKQTLNNCYRENIDEFFAVQVIALPTLKSNYTSIKYHQHVRDVCISAPTGSGKTLAYVIPIVERLQSRVVRRLRALIVLPTRDLVSQVKKVFDKFTRGTEIKVGIASGETSFSKEQANLVETLNFSNRMDDHSKVDVLVCTPGRLIDHISQTPNFTLKHVEFLVMDEADRLLSQGYQDWLNIVYNSFEKHELDSKTENFYQNTKPSKYTDIGDLNNWDSNFILSKAPSRVQKLLFSATLTRDPTLIANLKLSRPVYAAVRSQKILNADSDGIHETPDKLMENYTVCTSYNKPLVLIHLLLTVDVKSVLCFAKSVEAAHRLSQLLELFFKKNIASCDGYNIAEYSSDLSSLQRNQIIKRFKNGSIKILVCSDIFARGIDIDNVSTVINYDVPVSINQYIHRVGRTARAGREGTAYSLVGTHEARHFRQMNHSYGRMEKIKQINIKSVDFEAYTKVYQECLDELKDIYTSRASK</sequence>
<feature type="domain" description="Helicase C-terminal" evidence="10">
    <location>
        <begin position="454"/>
        <end position="609"/>
    </location>
</feature>
<evidence type="ECO:0000256" key="1">
    <source>
        <dbReference type="ARBA" id="ARBA00022741"/>
    </source>
</evidence>
<feature type="region of interest" description="Disordered" evidence="8">
    <location>
        <begin position="1"/>
        <end position="90"/>
    </location>
</feature>
<dbReference type="AlphaFoldDB" id="A0A2U1JFB0"/>
<comment type="catalytic activity">
    <reaction evidence="7">
        <text>ATP + H2O = ADP + phosphate + H(+)</text>
        <dbReference type="Rhea" id="RHEA:13065"/>
        <dbReference type="ChEBI" id="CHEBI:15377"/>
        <dbReference type="ChEBI" id="CHEBI:15378"/>
        <dbReference type="ChEBI" id="CHEBI:30616"/>
        <dbReference type="ChEBI" id="CHEBI:43474"/>
        <dbReference type="ChEBI" id="CHEBI:456216"/>
        <dbReference type="EC" id="3.6.4.13"/>
    </reaction>
</comment>
<dbReference type="EC" id="3.6.4.13" evidence="7"/>
<protein>
    <recommendedName>
        <fullName evidence="7">ATP-dependent RNA helicase</fullName>
        <ecNumber evidence="7">3.6.4.13</ecNumber>
    </recommendedName>
</protein>
<accession>A0A2U1JFB0</accession>
<gene>
    <name evidence="11" type="ORF">BB558_000076</name>
</gene>
<evidence type="ECO:0000256" key="7">
    <source>
        <dbReference type="RuleBase" id="RU365068"/>
    </source>
</evidence>
<dbReference type="SMART" id="SM00490">
    <property type="entry name" value="HELICc"/>
    <property type="match status" value="1"/>
</dbReference>